<organism evidence="2 3">
    <name type="scientific">Eleutherodactylus coqui</name>
    <name type="common">Puerto Rican coqui</name>
    <dbReference type="NCBI Taxonomy" id="57060"/>
    <lineage>
        <taxon>Eukaryota</taxon>
        <taxon>Metazoa</taxon>
        <taxon>Chordata</taxon>
        <taxon>Craniata</taxon>
        <taxon>Vertebrata</taxon>
        <taxon>Euteleostomi</taxon>
        <taxon>Amphibia</taxon>
        <taxon>Batrachia</taxon>
        <taxon>Anura</taxon>
        <taxon>Neobatrachia</taxon>
        <taxon>Hyloidea</taxon>
        <taxon>Eleutherodactylidae</taxon>
        <taxon>Eleutherodactylinae</taxon>
        <taxon>Eleutherodactylus</taxon>
        <taxon>Eleutherodactylus</taxon>
    </lineage>
</organism>
<reference evidence="2" key="1">
    <citation type="thesis" date="2020" institute="ProQuest LLC" country="789 East Eisenhower Parkway, Ann Arbor, MI, USA">
        <title>Comparative Genomics and Chromosome Evolution.</title>
        <authorList>
            <person name="Mudd A.B."/>
        </authorList>
    </citation>
    <scope>NUCLEOTIDE SEQUENCE</scope>
    <source>
        <strain evidence="2">HN-11 Male</strain>
        <tissue evidence="2">Kidney and liver</tissue>
    </source>
</reference>
<keyword evidence="3" id="KW-1185">Reference proteome</keyword>
<evidence type="ECO:0000313" key="3">
    <source>
        <dbReference type="Proteomes" id="UP000770717"/>
    </source>
</evidence>
<comment type="caution">
    <text evidence="2">The sequence shown here is derived from an EMBL/GenBank/DDBJ whole genome shotgun (WGS) entry which is preliminary data.</text>
</comment>
<keyword evidence="1" id="KW-0732">Signal</keyword>
<protein>
    <submittedName>
        <fullName evidence="2">Uncharacterized protein</fullName>
    </submittedName>
</protein>
<evidence type="ECO:0000256" key="1">
    <source>
        <dbReference type="SAM" id="SignalP"/>
    </source>
</evidence>
<dbReference type="EMBL" id="WNTK01000002">
    <property type="protein sequence ID" value="KAG9490367.1"/>
    <property type="molecule type" value="Genomic_DNA"/>
</dbReference>
<dbReference type="Proteomes" id="UP000770717">
    <property type="component" value="Unassembled WGS sequence"/>
</dbReference>
<sequence length="83" mass="9184">MVFMFSCLSFFAYISTNSEYMKYIFLGESHIFSSLQSPFPCNNTVNSRWVAGLQQQLLSLYGASLSGNISLAPSDGQQKAALK</sequence>
<feature type="chain" id="PRO_5035244067" evidence="1">
    <location>
        <begin position="19"/>
        <end position="83"/>
    </location>
</feature>
<evidence type="ECO:0000313" key="2">
    <source>
        <dbReference type="EMBL" id="KAG9490367.1"/>
    </source>
</evidence>
<feature type="signal peptide" evidence="1">
    <location>
        <begin position="1"/>
        <end position="18"/>
    </location>
</feature>
<proteinExistence type="predicted"/>
<gene>
    <name evidence="2" type="ORF">GDO78_005963</name>
</gene>
<dbReference type="AlphaFoldDB" id="A0A8J6FM69"/>
<name>A0A8J6FM69_ELECQ</name>
<accession>A0A8J6FM69</accession>